<dbReference type="InterPro" id="IPR011991">
    <property type="entry name" value="ArsR-like_HTH"/>
</dbReference>
<dbReference type="AlphaFoldDB" id="A0A0V8RVU0"/>
<evidence type="ECO:0000256" key="2">
    <source>
        <dbReference type="ARBA" id="ARBA00023125"/>
    </source>
</evidence>
<keyword evidence="1 4" id="KW-0805">Transcription regulation</keyword>
<dbReference type="GO" id="GO:0003677">
    <property type="term" value="F:DNA binding"/>
    <property type="evidence" value="ECO:0007669"/>
    <property type="project" value="UniProtKB-KW"/>
</dbReference>
<organism evidence="6 7">
    <name type="scientific">Pyrodictium occultum</name>
    <dbReference type="NCBI Taxonomy" id="2309"/>
    <lineage>
        <taxon>Archaea</taxon>
        <taxon>Thermoproteota</taxon>
        <taxon>Thermoprotei</taxon>
        <taxon>Desulfurococcales</taxon>
        <taxon>Pyrodictiaceae</taxon>
        <taxon>Pyrodictium</taxon>
    </lineage>
</organism>
<dbReference type="Proteomes" id="UP000053352">
    <property type="component" value="Unassembled WGS sequence"/>
</dbReference>
<dbReference type="GO" id="GO:0006367">
    <property type="term" value="P:transcription initiation at RNA polymerase II promoter"/>
    <property type="evidence" value="ECO:0007669"/>
    <property type="project" value="InterPro"/>
</dbReference>
<comment type="caution">
    <text evidence="6">The sequence shown here is derived from an EMBL/GenBank/DDBJ whole genome shotgun (WGS) entry which is preliminary data.</text>
</comment>
<dbReference type="InterPro" id="IPR002853">
    <property type="entry name" value="TFIIE_asu"/>
</dbReference>
<accession>A0A0V8RVU0</accession>
<dbReference type="InterPro" id="IPR017919">
    <property type="entry name" value="TFIIE/TFIIEa_HTH"/>
</dbReference>
<dbReference type="GO" id="GO:0006355">
    <property type="term" value="P:regulation of DNA-templated transcription"/>
    <property type="evidence" value="ECO:0007669"/>
    <property type="project" value="InterPro"/>
</dbReference>
<dbReference type="RefSeq" id="WP_058370816.1">
    <property type="nucleotide sequence ID" value="NZ_LNTB01000001.1"/>
</dbReference>
<dbReference type="PIRSF" id="PIRSF006373">
    <property type="entry name" value="TF_E_archaea"/>
    <property type="match status" value="1"/>
</dbReference>
<dbReference type="Pfam" id="PF02002">
    <property type="entry name" value="TFIIE_alpha"/>
    <property type="match status" value="1"/>
</dbReference>
<comment type="function">
    <text evidence="4">Transcription factor that plays a role in the activation of archaeal genes transcribed by RNA polymerase. Facilitates transcription initiation by enhancing TATA-box recognition by TATA-box-binding protein (Tbp), and transcription factor B (Tfb) and RNA polymerase recruitment. Not absolutely required for transcription in vitro, but particularly important in cases where Tbp or Tfb function is not optimal. It dynamically alters the nucleic acid-binding properties of RNA polymerases by stabilizing the initiation complex and destabilizing elongation complexes. Seems to translocate with the RNA polymerase following initiation and acts by binding to the non template strand of the transcription bubble in elongation complexes.</text>
</comment>
<feature type="domain" description="HTH TFE/IIEalpha-type" evidence="5">
    <location>
        <begin position="5"/>
        <end position="89"/>
    </location>
</feature>
<dbReference type="InterPro" id="IPR024550">
    <property type="entry name" value="TFIIEa/SarR/Rpc3_HTH_dom"/>
</dbReference>
<dbReference type="STRING" id="2309.CF15_05050"/>
<keyword evidence="3 4" id="KW-0804">Transcription</keyword>
<gene>
    <name evidence="4" type="primary">tfe</name>
    <name evidence="6" type="ORF">CF15_05050</name>
</gene>
<dbReference type="InterPro" id="IPR036390">
    <property type="entry name" value="WH_DNA-bd_sf"/>
</dbReference>
<evidence type="ECO:0000259" key="5">
    <source>
        <dbReference type="PROSITE" id="PS51344"/>
    </source>
</evidence>
<evidence type="ECO:0000256" key="4">
    <source>
        <dbReference type="HAMAP-Rule" id="MF_01909"/>
    </source>
</evidence>
<dbReference type="EMBL" id="LNTB01000001">
    <property type="protein sequence ID" value="KSW12136.1"/>
    <property type="molecule type" value="Genomic_DNA"/>
</dbReference>
<dbReference type="InterPro" id="IPR016481">
    <property type="entry name" value="TF_E_archaea"/>
</dbReference>
<dbReference type="InterPro" id="IPR036388">
    <property type="entry name" value="WH-like_DNA-bd_sf"/>
</dbReference>
<dbReference type="OrthoDB" id="5935at2157"/>
<sequence>MQGSELEKFYLFVERLVDSEARQVIQALYEEGGELSEADIAEKTGLKLNAVRRALNLLAEKGLVVYRRQRHPEKNRLVFYWRINYEGLPAIIEARRRAALERLRTLLEGEEGTYYYVCPNDGTKYTFEEALEHEFTCPRCGTMLVPDPDRELRIQILRQYVSLLEAEVNSARRR</sequence>
<evidence type="ECO:0000313" key="7">
    <source>
        <dbReference type="Proteomes" id="UP000053352"/>
    </source>
</evidence>
<keyword evidence="2 4" id="KW-0238">DNA-binding</keyword>
<name>A0A0V8RVU0_PYROC</name>
<dbReference type="PANTHER" id="PTHR13097">
    <property type="entry name" value="TRANSCRIPTION INITIATION FACTOR IIE, ALPHA SUBUNIT"/>
    <property type="match status" value="1"/>
</dbReference>
<dbReference type="HAMAP" id="MF_01909">
    <property type="entry name" value="TFE_arch"/>
    <property type="match status" value="1"/>
</dbReference>
<dbReference type="Gene3D" id="1.10.10.10">
    <property type="entry name" value="Winged helix-like DNA-binding domain superfamily/Winged helix DNA-binding domain"/>
    <property type="match status" value="1"/>
</dbReference>
<keyword evidence="7" id="KW-1185">Reference proteome</keyword>
<dbReference type="CDD" id="cd00090">
    <property type="entry name" value="HTH_ARSR"/>
    <property type="match status" value="1"/>
</dbReference>
<dbReference type="PROSITE" id="PS51344">
    <property type="entry name" value="HTH_TFE_IIE"/>
    <property type="match status" value="1"/>
</dbReference>
<reference evidence="6 7" key="1">
    <citation type="submission" date="2015-11" db="EMBL/GenBank/DDBJ databases">
        <title>Genome sequence of Pyrodictium occultum PL-19, a marine hyperthermophilic archaeon isolated from Volcano, Italy.</title>
        <authorList>
            <person name="Utturkar S."/>
            <person name="Huber H."/>
            <person name="Leptihn S."/>
            <person name="Brown S."/>
            <person name="Stetter K.O."/>
            <person name="Podar M."/>
        </authorList>
    </citation>
    <scope>NUCLEOTIDE SEQUENCE [LARGE SCALE GENOMIC DNA]</scope>
    <source>
        <strain evidence="6 7">PL-19</strain>
    </source>
</reference>
<evidence type="ECO:0000313" key="6">
    <source>
        <dbReference type="EMBL" id="KSW12136.1"/>
    </source>
</evidence>
<dbReference type="PANTHER" id="PTHR13097:SF7">
    <property type="entry name" value="GENERAL TRANSCRIPTION FACTOR IIE SUBUNIT 1"/>
    <property type="match status" value="1"/>
</dbReference>
<evidence type="ECO:0000256" key="3">
    <source>
        <dbReference type="ARBA" id="ARBA00023163"/>
    </source>
</evidence>
<protein>
    <recommendedName>
        <fullName evidence="4">Transcription factor E</fullName>
        <shortName evidence="4">TFE</shortName>
    </recommendedName>
    <alternativeName>
        <fullName evidence="4">TFIIE subunit alpha homolog</fullName>
    </alternativeName>
    <alternativeName>
        <fullName evidence="4">Transcription initiation factor TFIIE</fullName>
    </alternativeName>
</protein>
<comment type="subunit">
    <text evidence="4">Monomer. Interaction with RNA polymerase subunits RpoF and RpoE is necessary for Tfe stimulatory transcription activity. Able to interact with Tbp and RNA polymerase in the absence of DNA promoter. Interacts both with the preinitiation and elongation complexes.</text>
</comment>
<proteinExistence type="inferred from homology"/>
<dbReference type="InterPro" id="IPR039997">
    <property type="entry name" value="TFE"/>
</dbReference>
<comment type="domain">
    <text evidence="4">The winged helix domain is involved in binding to DNA in the preinitiation complex.</text>
</comment>
<dbReference type="SUPFAM" id="SSF46785">
    <property type="entry name" value="Winged helix' DNA-binding domain"/>
    <property type="match status" value="1"/>
</dbReference>
<evidence type="ECO:0000256" key="1">
    <source>
        <dbReference type="ARBA" id="ARBA00023015"/>
    </source>
</evidence>
<dbReference type="SMART" id="SM00531">
    <property type="entry name" value="TFIIE"/>
    <property type="match status" value="1"/>
</dbReference>
<comment type="similarity">
    <text evidence="4">Belongs to the TFE family.</text>
</comment>